<dbReference type="GO" id="GO:0004175">
    <property type="term" value="F:endopeptidase activity"/>
    <property type="evidence" value="ECO:0007669"/>
    <property type="project" value="UniProtKB-ARBA"/>
</dbReference>
<dbReference type="InterPro" id="IPR042150">
    <property type="entry name" value="MmRce1-like"/>
</dbReference>
<accession>A0A3E3K015</accession>
<feature type="transmembrane region" description="Helical" evidence="1">
    <location>
        <begin position="205"/>
        <end position="226"/>
    </location>
</feature>
<protein>
    <submittedName>
        <fullName evidence="3">CPBP family intramembrane metalloprotease</fullName>
    </submittedName>
</protein>
<feature type="transmembrane region" description="Helical" evidence="1">
    <location>
        <begin position="122"/>
        <end position="143"/>
    </location>
</feature>
<evidence type="ECO:0000256" key="1">
    <source>
        <dbReference type="SAM" id="Phobius"/>
    </source>
</evidence>
<feature type="transmembrane region" description="Helical" evidence="1">
    <location>
        <begin position="39"/>
        <end position="59"/>
    </location>
</feature>
<dbReference type="Pfam" id="PF02517">
    <property type="entry name" value="Rce1-like"/>
    <property type="match status" value="1"/>
</dbReference>
<proteinExistence type="predicted"/>
<dbReference type="AlphaFoldDB" id="A0A3E3K015"/>
<reference evidence="3 4" key="1">
    <citation type="submission" date="2018-08" db="EMBL/GenBank/DDBJ databases">
        <title>A genome reference for cultivated species of the human gut microbiota.</title>
        <authorList>
            <person name="Zou Y."/>
            <person name="Xue W."/>
            <person name="Luo G."/>
        </authorList>
    </citation>
    <scope>NUCLEOTIDE SEQUENCE [LARGE SCALE GENOMIC DNA]</scope>
    <source>
        <strain evidence="3 4">AF37-2AT</strain>
    </source>
</reference>
<dbReference type="GO" id="GO:0080120">
    <property type="term" value="P:CAAX-box protein maturation"/>
    <property type="evidence" value="ECO:0007669"/>
    <property type="project" value="UniProtKB-ARBA"/>
</dbReference>
<keyword evidence="4" id="KW-1185">Reference proteome</keyword>
<feature type="transmembrane region" description="Helical" evidence="1">
    <location>
        <begin position="233"/>
        <end position="253"/>
    </location>
</feature>
<feature type="transmembrane region" description="Helical" evidence="1">
    <location>
        <begin position="12"/>
        <end position="33"/>
    </location>
</feature>
<dbReference type="GO" id="GO:0006508">
    <property type="term" value="P:proteolysis"/>
    <property type="evidence" value="ECO:0007669"/>
    <property type="project" value="UniProtKB-KW"/>
</dbReference>
<keyword evidence="1" id="KW-0472">Membrane</keyword>
<gene>
    <name evidence="3" type="ORF">DW016_12420</name>
</gene>
<dbReference type="EMBL" id="QVLX01000007">
    <property type="protein sequence ID" value="RGE85784.1"/>
    <property type="molecule type" value="Genomic_DNA"/>
</dbReference>
<dbReference type="InterPro" id="IPR003675">
    <property type="entry name" value="Rce1/LyrA-like_dom"/>
</dbReference>
<dbReference type="PANTHER" id="PTHR35797">
    <property type="entry name" value="PROTEASE-RELATED"/>
    <property type="match status" value="1"/>
</dbReference>
<feature type="transmembrane region" description="Helical" evidence="1">
    <location>
        <begin position="80"/>
        <end position="102"/>
    </location>
</feature>
<name>A0A3E3K015_9FIRM</name>
<feature type="transmembrane region" description="Helical" evidence="1">
    <location>
        <begin position="265"/>
        <end position="282"/>
    </location>
</feature>
<organism evidence="3 4">
    <name type="scientific">Sellimonas intestinalis</name>
    <dbReference type="NCBI Taxonomy" id="1653434"/>
    <lineage>
        <taxon>Bacteria</taxon>
        <taxon>Bacillati</taxon>
        <taxon>Bacillota</taxon>
        <taxon>Clostridia</taxon>
        <taxon>Lachnospirales</taxon>
        <taxon>Lachnospiraceae</taxon>
        <taxon>Sellimonas</taxon>
    </lineage>
</organism>
<dbReference type="Proteomes" id="UP000261080">
    <property type="component" value="Unassembled WGS sequence"/>
</dbReference>
<keyword evidence="3" id="KW-0482">Metalloprotease</keyword>
<dbReference type="PANTHER" id="PTHR35797:SF1">
    <property type="entry name" value="PROTEASE"/>
    <property type="match status" value="1"/>
</dbReference>
<keyword evidence="3" id="KW-0378">Hydrolase</keyword>
<evidence type="ECO:0000259" key="2">
    <source>
        <dbReference type="Pfam" id="PF02517"/>
    </source>
</evidence>
<evidence type="ECO:0000313" key="4">
    <source>
        <dbReference type="Proteomes" id="UP000261080"/>
    </source>
</evidence>
<dbReference type="OrthoDB" id="9777755at2"/>
<keyword evidence="3" id="KW-0645">Protease</keyword>
<keyword evidence="1" id="KW-1133">Transmembrane helix</keyword>
<feature type="transmembrane region" description="Helical" evidence="1">
    <location>
        <begin position="174"/>
        <end position="193"/>
    </location>
</feature>
<dbReference type="GO" id="GO:0008237">
    <property type="term" value="F:metallopeptidase activity"/>
    <property type="evidence" value="ECO:0007669"/>
    <property type="project" value="UniProtKB-KW"/>
</dbReference>
<keyword evidence="1" id="KW-0812">Transmembrane</keyword>
<sequence length="289" mass="32506">MRSLLMKEKSKAIKLYLILIFAVCYGLGVIEFFTGMGKAYKFLGIGFTFFPVLSALITRRITSEKSSYFLSLKVWKNKKIWLLSAVAPGILIVLGSVLYFLLFRNEYSGVFAYGRLIGNDDVMIVDNIFVFAIVFIIAAALMIPIQLIELGEEIGWRGYLLSLQAEKYGRRKAVLINGFEWGLSHLPLIYFGFNYSLDNFGAPWTNMLMMILVCMVFGTLFSYVTIKTGNCMYAAIMHGVVNTIGEMPVLLTYDINSTLLGPNPTGIIGMSFLLIAATLFFLKIEKKRN</sequence>
<evidence type="ECO:0000313" key="3">
    <source>
        <dbReference type="EMBL" id="RGE85784.1"/>
    </source>
</evidence>
<comment type="caution">
    <text evidence="3">The sequence shown here is derived from an EMBL/GenBank/DDBJ whole genome shotgun (WGS) entry which is preliminary data.</text>
</comment>
<feature type="domain" description="CAAX prenyl protease 2/Lysostaphin resistance protein A-like" evidence="2">
    <location>
        <begin position="132"/>
        <end position="244"/>
    </location>
</feature>